<dbReference type="HOGENOM" id="CLU_254476_0_0_11"/>
<proteinExistence type="predicted"/>
<dbReference type="EMBL" id="AP012204">
    <property type="protein sequence ID" value="BAK36328.1"/>
    <property type="molecule type" value="Genomic_DNA"/>
</dbReference>
<feature type="region of interest" description="Disordered" evidence="1">
    <location>
        <begin position="62"/>
        <end position="104"/>
    </location>
</feature>
<dbReference type="RefSeq" id="WP_013864189.1">
    <property type="nucleotide sequence ID" value="NC_015635.1"/>
</dbReference>
<dbReference type="STRING" id="1032480.MLP_33140"/>
<reference evidence="2 3" key="1">
    <citation type="submission" date="2011-05" db="EMBL/GenBank/DDBJ databases">
        <title>Whole genome sequence of Microlunatus phosphovorus NM-1.</title>
        <authorList>
            <person name="Hosoyama A."/>
            <person name="Sasaki K."/>
            <person name="Harada T."/>
            <person name="Igarashi R."/>
            <person name="Kawakoshi A."/>
            <person name="Sasagawa M."/>
            <person name="Fukada J."/>
            <person name="Nakamura S."/>
            <person name="Katano Y."/>
            <person name="Hanada S."/>
            <person name="Kamagata Y."/>
            <person name="Nakamura N."/>
            <person name="Yamazaki S."/>
            <person name="Fujita N."/>
        </authorList>
    </citation>
    <scope>NUCLEOTIDE SEQUENCE [LARGE SCALE GENOMIC DNA]</scope>
    <source>
        <strain evidence="3">ATCC 700054 / DSM 10555 / JCM 9379 / NBRC 101784 / NCIMB 13414 / VKM Ac-1990 / NM-1</strain>
    </source>
</reference>
<evidence type="ECO:0000256" key="1">
    <source>
        <dbReference type="SAM" id="MobiDB-lite"/>
    </source>
</evidence>
<protein>
    <submittedName>
        <fullName evidence="2">Uncharacterized protein</fullName>
    </submittedName>
</protein>
<feature type="region of interest" description="Disordered" evidence="1">
    <location>
        <begin position="334"/>
        <end position="357"/>
    </location>
</feature>
<feature type="compositionally biased region" description="Low complexity" evidence="1">
    <location>
        <begin position="26"/>
        <end position="40"/>
    </location>
</feature>
<dbReference type="OrthoDB" id="4981820at2"/>
<gene>
    <name evidence="2" type="ordered locus">MLP_33140</name>
</gene>
<sequence length="1398" mass="142862">MEPGPAPGRFMIGMALQRAARRAEPESSPAPTAGAPTTAGDARLLALQRLAGNRAVVSLLTERGGAPARRPSEQVEESPKGAGLRSESPDPTSRRDAETSREPLPMVQRWLTNFAKWDPVHSTGQGTKADAVVGPKYQYGSGPSAKAGFRPYDYTAMFNAATVGAAYCQGHLLNDNLGGPGAPTAAHADENLTAFPQKPTNSDHNKGIEQWVKAAATGSWYQYVVTIGYSTDSAARLRYRLGANVGLAAAAGIPATATTFSYASHLDASWEELIDGKGEVSTAPKAKPGGITGSLSISIPSPMTFAKPTTRALEYPQGKTASWTHLPVFKGSGESVRGGTLPPGGAKNPPPSPARSHVMPMRWRGIEEARTGTAASSPNIVYVAGHQHYNEGVTASRAGPPSANRFGRGYRMGYADFTAGIEFGRKNALTAPPTDPPATVNAHQEFWTGAGKGKLQPLATPPVGNRAEIEGHKDFWAGVEHAKKNAKAVAPTTSLAQVDGHNDYWVGVEHGRKNPEATVPAGGLAQVAGHQAYWRGVKAVWANLKVTMPLELGDARGHTDVLEAAAFGQANARAAVLPEATPVRTAALAGYWKGVDFGRTSPAATAYAGGEAVVAGGAHDYRSGVELAAKDFGSLTGAPPAGGGAREGFEDYRAGVEAAKAGEPADPARAGHARGLDDCTAGMAEGRASLVSKTAPTRTDGGFASGYLHGRGEAGAAAGELRQVPTTTEQAQTVAGYDEYQVGLAAARSDLAAEKSKRPATARGFEEFSAGVALARTGQRENPPGPGRQAATTAWTEYWEGVDFARGNPPTTPYAGTSSAGTAGVTDYRAGESQAGQDLPALVGTPPPGGGAALAFTDYKAGTEARVNGSGDEPARGAFARGWQACGEGLAAGDPAVLTAPTRIDGGFQVGYLHAQGIGAARRGDAAPVGAGTEDVLTASGHQGYLGGVALASQDLESGQPPAPAAARGHADVLAGVTKARTAGSGDAPDGTAIGAVKAWTAYWGGVAYARTHPAPATDPTADAPLRAGLADYRDGYDRARTDLGTLEGGAPAGGGLREGFADYREGVEARKSGGPADAARAGHQLGWQDCVDGMTAGAAALDAPPVRSEGGFVSGYFHAQGAAQARAARGEPDAGGLAETARIAGHRGFGTGLAAGRADLGATPVPPVEAAAHAEYRDGVSHSRISARGVGPTNGSAATTAAFGDYWQGVDFARTNPLAAAWVGHSAGAEGCADYRAGVQHAIANAQGTPAPATTAGAEGATDYWQGETYAPGNVAAPGGPEAADAAYRDYWSGAQHARANLANLQGAIPVGRVAALGFAAYVGGARQADSGAANTQPAVIAHTTGWQDWRDGERDKRAGLLAARTDGGYALGYQNTQPPVLKRQGDPAGGDQKRRH</sequence>
<feature type="region of interest" description="Disordered" evidence="1">
    <location>
        <begin position="1"/>
        <end position="41"/>
    </location>
</feature>
<evidence type="ECO:0000313" key="2">
    <source>
        <dbReference type="EMBL" id="BAK36328.1"/>
    </source>
</evidence>
<feature type="compositionally biased region" description="Basic and acidic residues" evidence="1">
    <location>
        <begin position="92"/>
        <end position="101"/>
    </location>
</feature>
<feature type="region of interest" description="Disordered" evidence="1">
    <location>
        <begin position="1370"/>
        <end position="1398"/>
    </location>
</feature>
<dbReference type="KEGG" id="mph:MLP_33140"/>
<dbReference type="Proteomes" id="UP000007947">
    <property type="component" value="Chromosome"/>
</dbReference>
<accession>F5XM71</accession>
<organism evidence="2 3">
    <name type="scientific">Microlunatus phosphovorus (strain ATCC 700054 / DSM 10555 / JCM 9379 / NBRC 101784 / NCIMB 13414 / VKM Ac-1990 / NM-1)</name>
    <dbReference type="NCBI Taxonomy" id="1032480"/>
    <lineage>
        <taxon>Bacteria</taxon>
        <taxon>Bacillati</taxon>
        <taxon>Actinomycetota</taxon>
        <taxon>Actinomycetes</taxon>
        <taxon>Propionibacteriales</taxon>
        <taxon>Propionibacteriaceae</taxon>
        <taxon>Microlunatus</taxon>
    </lineage>
</organism>
<evidence type="ECO:0000313" key="3">
    <source>
        <dbReference type="Proteomes" id="UP000007947"/>
    </source>
</evidence>
<feature type="compositionally biased region" description="Basic and acidic residues" evidence="1">
    <location>
        <begin position="70"/>
        <end position="79"/>
    </location>
</feature>
<keyword evidence="3" id="KW-1185">Reference proteome</keyword>
<name>F5XM71_MICPN</name>